<dbReference type="OrthoDB" id="5767600at2"/>
<keyword evidence="6" id="KW-1185">Reference proteome</keyword>
<evidence type="ECO:0000313" key="2">
    <source>
        <dbReference type="EMBL" id="MDR8752626.1"/>
    </source>
</evidence>
<protein>
    <submittedName>
        <fullName evidence="1">DNA-binding protein</fullName>
    </submittedName>
</protein>
<dbReference type="GeneID" id="93173141"/>
<dbReference type="RefSeq" id="WP_060245672.1">
    <property type="nucleotide sequence ID" value="NZ_CABVPP010000074.1"/>
</dbReference>
<dbReference type="EMBL" id="LPJR01000070">
    <property type="protein sequence ID" value="KWF22476.1"/>
    <property type="molecule type" value="Genomic_DNA"/>
</dbReference>
<evidence type="ECO:0000313" key="1">
    <source>
        <dbReference type="EMBL" id="KWF22476.1"/>
    </source>
</evidence>
<evidence type="ECO:0000313" key="4">
    <source>
        <dbReference type="Proteomes" id="UP000062912"/>
    </source>
</evidence>
<dbReference type="AlphaFoldDB" id="A0A132EB17"/>
<sequence length="148" mass="16119">MTLQNLLGISLEAIEPDPAQVTRLLAAAERNLTDARLAGLSNENRFDAAYKAIMQLAMLALHANGFRPLTSRPGHHQTAIQTLSQTIGLPVDRMIVLDALRKQRNLSDYSGDVVPMSAVGECFDSAAALMADVKAWLIANKPEWTHAQ</sequence>
<dbReference type="Proteomes" id="UP000062912">
    <property type="component" value="Unassembled WGS sequence"/>
</dbReference>
<reference evidence="1 4" key="1">
    <citation type="submission" date="2015-11" db="EMBL/GenBank/DDBJ databases">
        <title>Expanding the genomic diversity of Burkholderia species for the development of highly accurate diagnostics.</title>
        <authorList>
            <person name="Sahl J."/>
            <person name="Keim P."/>
            <person name="Wagner D."/>
        </authorList>
    </citation>
    <scope>NUCLEOTIDE SEQUENCE [LARGE SCALE GENOMIC DNA]</scope>
    <source>
        <strain evidence="1 4">MSMB368WGS</strain>
    </source>
</reference>
<evidence type="ECO:0000313" key="3">
    <source>
        <dbReference type="EMBL" id="VWC24963.1"/>
    </source>
</evidence>
<dbReference type="GO" id="GO:0003677">
    <property type="term" value="F:DNA binding"/>
    <property type="evidence" value="ECO:0007669"/>
    <property type="project" value="UniProtKB-KW"/>
</dbReference>
<accession>A0A132EB17</accession>
<dbReference type="EMBL" id="VJSY01000005">
    <property type="protein sequence ID" value="MDR8752626.1"/>
    <property type="molecule type" value="Genomic_DNA"/>
</dbReference>
<organism evidence="1 4">
    <name type="scientific">Burkholderia pseudomultivorans</name>
    <dbReference type="NCBI Taxonomy" id="1207504"/>
    <lineage>
        <taxon>Bacteria</taxon>
        <taxon>Pseudomonadati</taxon>
        <taxon>Pseudomonadota</taxon>
        <taxon>Betaproteobacteria</taxon>
        <taxon>Burkholderiales</taxon>
        <taxon>Burkholderiaceae</taxon>
        <taxon>Burkholderia</taxon>
        <taxon>Burkholderia cepacia complex</taxon>
    </lineage>
</organism>
<dbReference type="Proteomes" id="UP000494162">
    <property type="component" value="Unassembled WGS sequence"/>
</dbReference>
<keyword evidence="1" id="KW-0238">DNA-binding</keyword>
<evidence type="ECO:0000313" key="5">
    <source>
        <dbReference type="Proteomes" id="UP000494162"/>
    </source>
</evidence>
<name>A0A132EB17_9BURK</name>
<dbReference type="EMBL" id="CABVPP010000074">
    <property type="protein sequence ID" value="VWC24963.1"/>
    <property type="molecule type" value="Genomic_DNA"/>
</dbReference>
<dbReference type="Gene3D" id="1.20.120.330">
    <property type="entry name" value="Nucleotidyltransferases domain 2"/>
    <property type="match status" value="1"/>
</dbReference>
<evidence type="ECO:0000313" key="6">
    <source>
        <dbReference type="Proteomes" id="UP001248067"/>
    </source>
</evidence>
<proteinExistence type="predicted"/>
<reference evidence="2 6" key="2">
    <citation type="submission" date="2019-06" db="EMBL/GenBank/DDBJ databases">
        <title>Evolution of Burkholderia multivorans in the lungs of Cystic Fibrosis patients.</title>
        <authorList>
            <person name="Moreira L.M."/>
        </authorList>
    </citation>
    <scope>NUCLEOTIDE SEQUENCE [LARGE SCALE GENOMIC DNA]</scope>
    <source>
        <strain evidence="2 6">VC13239</strain>
    </source>
</reference>
<dbReference type="Proteomes" id="UP001248067">
    <property type="component" value="Unassembled WGS sequence"/>
</dbReference>
<gene>
    <name evidence="3" type="ORF">BPS26883_06078</name>
    <name evidence="2" type="ORF">FEQ00_01033</name>
    <name evidence="1" type="ORF">WT56_26965</name>
</gene>
<reference evidence="3 5" key="3">
    <citation type="submission" date="2019-09" db="EMBL/GenBank/DDBJ databases">
        <authorList>
            <person name="Depoorter E."/>
        </authorList>
    </citation>
    <scope>NUCLEOTIDE SEQUENCE [LARGE SCALE GENOMIC DNA]</scope>
    <source>
        <strain evidence="3">LMG 26883</strain>
    </source>
</reference>